<organism evidence="3 4">
    <name type="scientific">Citrobacter freundii</name>
    <dbReference type="NCBI Taxonomy" id="546"/>
    <lineage>
        <taxon>Bacteria</taxon>
        <taxon>Pseudomonadati</taxon>
        <taxon>Pseudomonadota</taxon>
        <taxon>Gammaproteobacteria</taxon>
        <taxon>Enterobacterales</taxon>
        <taxon>Enterobacteriaceae</taxon>
        <taxon>Citrobacter</taxon>
        <taxon>Citrobacter freundii complex</taxon>
    </lineage>
</organism>
<name>A0AAD1TTS2_CITFR</name>
<accession>A0AAD1TTS2</accession>
<dbReference type="InterPro" id="IPR035919">
    <property type="entry name" value="EAL_sf"/>
</dbReference>
<keyword evidence="1" id="KW-0812">Transmembrane</keyword>
<feature type="transmembrane region" description="Helical" evidence="1">
    <location>
        <begin position="262"/>
        <end position="278"/>
    </location>
</feature>
<feature type="transmembrane region" description="Helical" evidence="1">
    <location>
        <begin position="168"/>
        <end position="189"/>
    </location>
</feature>
<feature type="transmembrane region" description="Helical" evidence="1">
    <location>
        <begin position="210"/>
        <end position="231"/>
    </location>
</feature>
<sequence length="741" mass="84315">LDAIINTHTAKNIRKWCLPLVLPGLFYPLAQYLNGYCIFNNNILTVYDLKLAVFSAALVLFGFRVLPGFMLFLALMFAVGPQSERVEALCLIMASTLSYAIYRQATGRRSCASFGRIKISLNRLIWLCGFNILLYLVLSRIFALFVAHGHRPDVDSIPVMSLEMLVRIQGIINGCLTGIPFIYKIYRIIRRPSYLFTFIKAIAFQCKGNISACGIGFWCVLLILLMFCLTSPHNPNIFFSFYSLILLFPLMLWGAIKIGHSFTMLVWTVVLIILGKHNDSYIASDINFMLHQALVSTLIFVFSLTIVIMGALAKFTRQRFNQVLLLGLTDPMTGMANLRALKTELFTTERATVCLIQIPELELFSRRYGFHFRARYQKILAEHLQRHLVKSEKVYYHAGYDLLIRLENSTWERLCDLYQAANSFRLFYNNHRLGFRSGLGYCLINDVSDDVYQLVGKLGMVAGLSLTNGRPENLEAQHSRILGNHIVDKTEIRTALQNALDNNAFVLMAQPIVSTNGEEPYHEILIRMLNERGEFIPPNSFLPVAHDAGLAPDIDLWVIEKTLKFMCNHPQHCFSINLAPVTVCRSNIVTQITQLLHDYAVEPQRIIFEITEADTLSDKEQTVETLRLIRQLGCRVAIDDFGTGFASHARLMNIEADILKIDGSFIRRITESEISYYIVESFCRVAEMKNMQVVAEFVENATIQACLEKMDVGWLQGYHIGKPMPLITLEAHRTNTLRPKK</sequence>
<evidence type="ECO:0000256" key="1">
    <source>
        <dbReference type="SAM" id="Phobius"/>
    </source>
</evidence>
<feature type="transmembrane region" description="Helical" evidence="1">
    <location>
        <begin position="290"/>
        <end position="312"/>
    </location>
</feature>
<dbReference type="Proteomes" id="UP000789647">
    <property type="component" value="Chromosome"/>
</dbReference>
<dbReference type="SMART" id="SM00267">
    <property type="entry name" value="GGDEF"/>
    <property type="match status" value="1"/>
</dbReference>
<feature type="transmembrane region" description="Helical" evidence="1">
    <location>
        <begin position="237"/>
        <end position="255"/>
    </location>
</feature>
<dbReference type="Pfam" id="PF00563">
    <property type="entry name" value="EAL"/>
    <property type="match status" value="1"/>
</dbReference>
<protein>
    <submittedName>
        <fullName evidence="3">Cyclic di-GMP phosphodiesterase YfgF</fullName>
    </submittedName>
</protein>
<feature type="non-terminal residue" evidence="3">
    <location>
        <position position="1"/>
    </location>
</feature>
<dbReference type="InterPro" id="IPR043128">
    <property type="entry name" value="Rev_trsase/Diguanyl_cyclase"/>
</dbReference>
<dbReference type="PANTHER" id="PTHR33121">
    <property type="entry name" value="CYCLIC DI-GMP PHOSPHODIESTERASE PDEF"/>
    <property type="match status" value="1"/>
</dbReference>
<dbReference type="InterPro" id="IPR000160">
    <property type="entry name" value="GGDEF_dom"/>
</dbReference>
<keyword evidence="1" id="KW-0472">Membrane</keyword>
<evidence type="ECO:0000313" key="3">
    <source>
        <dbReference type="EMBL" id="CAH6570855.1"/>
    </source>
</evidence>
<dbReference type="InterPro" id="IPR050706">
    <property type="entry name" value="Cyclic-di-GMP_PDE-like"/>
</dbReference>
<dbReference type="GO" id="GO:0071111">
    <property type="term" value="F:cyclic-guanylate-specific phosphodiesterase activity"/>
    <property type="evidence" value="ECO:0007669"/>
    <property type="project" value="InterPro"/>
</dbReference>
<dbReference type="AlphaFoldDB" id="A0AAD1TTS2"/>
<dbReference type="SUPFAM" id="SSF141868">
    <property type="entry name" value="EAL domain-like"/>
    <property type="match status" value="1"/>
</dbReference>
<feature type="transmembrane region" description="Helical" evidence="1">
    <location>
        <begin position="20"/>
        <end position="39"/>
    </location>
</feature>
<feature type="domain" description="EAL" evidence="2">
    <location>
        <begin position="489"/>
        <end position="737"/>
    </location>
</feature>
<reference evidence="3" key="1">
    <citation type="submission" date="2022-05" db="EMBL/GenBank/DDBJ databases">
        <authorList>
            <person name="Alioto T."/>
            <person name="Alioto T."/>
            <person name="Gomez Garrido J."/>
        </authorList>
    </citation>
    <scope>NUCLEOTIDE SEQUENCE</scope>
    <source>
        <strain evidence="3">112</strain>
    </source>
</reference>
<evidence type="ECO:0000313" key="4">
    <source>
        <dbReference type="Proteomes" id="UP000789647"/>
    </source>
</evidence>
<dbReference type="PROSITE" id="PS50883">
    <property type="entry name" value="EAL"/>
    <property type="match status" value="1"/>
</dbReference>
<dbReference type="EMBL" id="OW995941">
    <property type="protein sequence ID" value="CAH6570855.1"/>
    <property type="molecule type" value="Genomic_DNA"/>
</dbReference>
<dbReference type="Gene3D" id="3.20.20.450">
    <property type="entry name" value="EAL domain"/>
    <property type="match status" value="1"/>
</dbReference>
<feature type="transmembrane region" description="Helical" evidence="1">
    <location>
        <begin position="123"/>
        <end position="148"/>
    </location>
</feature>
<dbReference type="CDD" id="cd01948">
    <property type="entry name" value="EAL"/>
    <property type="match status" value="1"/>
</dbReference>
<keyword evidence="1" id="KW-1133">Transmembrane helix</keyword>
<gene>
    <name evidence="3" type="ORF">AI2935V1_1099</name>
</gene>
<evidence type="ECO:0000259" key="2">
    <source>
        <dbReference type="PROSITE" id="PS50883"/>
    </source>
</evidence>
<dbReference type="PANTHER" id="PTHR33121:SF64">
    <property type="entry name" value="CYCLIC DI-GMP PHOSPHODIESTERASE PDEF"/>
    <property type="match status" value="1"/>
</dbReference>
<dbReference type="InterPro" id="IPR001633">
    <property type="entry name" value="EAL_dom"/>
</dbReference>
<feature type="transmembrane region" description="Helical" evidence="1">
    <location>
        <begin position="51"/>
        <end position="79"/>
    </location>
</feature>
<dbReference type="SMART" id="SM00052">
    <property type="entry name" value="EAL"/>
    <property type="match status" value="1"/>
</dbReference>
<proteinExistence type="predicted"/>
<dbReference type="Gene3D" id="3.30.70.270">
    <property type="match status" value="1"/>
</dbReference>